<comment type="similarity">
    <text evidence="2">Belongs to the class-III pyridoxal-phosphate-dependent aminotransferase family.</text>
</comment>
<dbReference type="AlphaFoldDB" id="A0A401T319"/>
<comment type="cofactor">
    <cofactor evidence="1">
        <name>pyridoxal 5'-phosphate</name>
        <dbReference type="ChEBI" id="CHEBI:597326"/>
    </cofactor>
</comment>
<dbReference type="PANTHER" id="PTHR43206:SF1">
    <property type="entry name" value="4-AMINOBUTYRATE AMINOTRANSFERASE, MITOCHONDRIAL"/>
    <property type="match status" value="1"/>
</dbReference>
<evidence type="ECO:0000256" key="4">
    <source>
        <dbReference type="ARBA" id="ARBA00022679"/>
    </source>
</evidence>
<comment type="caution">
    <text evidence="5">The sequence shown here is derived from an EMBL/GenBank/DDBJ whole genome shotgun (WGS) entry which is preliminary data.</text>
</comment>
<name>A0A401T319_CHIPU</name>
<dbReference type="Proteomes" id="UP000287033">
    <property type="component" value="Unassembled WGS sequence"/>
</dbReference>
<evidence type="ECO:0000256" key="3">
    <source>
        <dbReference type="ARBA" id="ARBA00022576"/>
    </source>
</evidence>
<reference evidence="5 6" key="1">
    <citation type="journal article" date="2018" name="Nat. Ecol. Evol.">
        <title>Shark genomes provide insights into elasmobranch evolution and the origin of vertebrates.</title>
        <authorList>
            <person name="Hara Y"/>
            <person name="Yamaguchi K"/>
            <person name="Onimaru K"/>
            <person name="Kadota M"/>
            <person name="Koyanagi M"/>
            <person name="Keeley SD"/>
            <person name="Tatsumi K"/>
            <person name="Tanaka K"/>
            <person name="Motone F"/>
            <person name="Kageyama Y"/>
            <person name="Nozu R"/>
            <person name="Adachi N"/>
            <person name="Nishimura O"/>
            <person name="Nakagawa R"/>
            <person name="Tanegashima C"/>
            <person name="Kiyatake I"/>
            <person name="Matsumoto R"/>
            <person name="Murakumo K"/>
            <person name="Nishida K"/>
            <person name="Terakita A"/>
            <person name="Kuratani S"/>
            <person name="Sato K"/>
            <person name="Hyodo S Kuraku.S."/>
        </authorList>
    </citation>
    <scope>NUCLEOTIDE SEQUENCE [LARGE SCALE GENOMIC DNA]</scope>
</reference>
<dbReference type="OrthoDB" id="5419315at2759"/>
<dbReference type="EMBL" id="BEZZ01000931">
    <property type="protein sequence ID" value="GCC37045.1"/>
    <property type="molecule type" value="Genomic_DNA"/>
</dbReference>
<evidence type="ECO:0000313" key="6">
    <source>
        <dbReference type="Proteomes" id="UP000287033"/>
    </source>
</evidence>
<dbReference type="GO" id="GO:0009450">
    <property type="term" value="P:gamma-aminobutyric acid catabolic process"/>
    <property type="evidence" value="ECO:0007669"/>
    <property type="project" value="TreeGrafter"/>
</dbReference>
<dbReference type="InterPro" id="IPR015424">
    <property type="entry name" value="PyrdxlP-dep_Trfase"/>
</dbReference>
<dbReference type="SUPFAM" id="SSF53383">
    <property type="entry name" value="PLP-dependent transferases"/>
    <property type="match status" value="1"/>
</dbReference>
<organism evidence="5 6">
    <name type="scientific">Chiloscyllium punctatum</name>
    <name type="common">Brownbanded bambooshark</name>
    <name type="synonym">Hemiscyllium punctatum</name>
    <dbReference type="NCBI Taxonomy" id="137246"/>
    <lineage>
        <taxon>Eukaryota</taxon>
        <taxon>Metazoa</taxon>
        <taxon>Chordata</taxon>
        <taxon>Craniata</taxon>
        <taxon>Vertebrata</taxon>
        <taxon>Chondrichthyes</taxon>
        <taxon>Elasmobranchii</taxon>
        <taxon>Galeomorphii</taxon>
        <taxon>Galeoidea</taxon>
        <taxon>Orectolobiformes</taxon>
        <taxon>Hemiscylliidae</taxon>
        <taxon>Chiloscyllium</taxon>
    </lineage>
</organism>
<proteinExistence type="inferred from homology"/>
<dbReference type="Gene3D" id="3.90.1150.10">
    <property type="entry name" value="Aspartate Aminotransferase, domain 1"/>
    <property type="match status" value="1"/>
</dbReference>
<evidence type="ECO:0000256" key="2">
    <source>
        <dbReference type="ARBA" id="ARBA00008954"/>
    </source>
</evidence>
<dbReference type="OMA" id="PIGESEC"/>
<dbReference type="GO" id="GO:0005739">
    <property type="term" value="C:mitochondrion"/>
    <property type="evidence" value="ECO:0007669"/>
    <property type="project" value="TreeGrafter"/>
</dbReference>
<keyword evidence="4" id="KW-0808">Transferase</keyword>
<dbReference type="GO" id="GO:0030170">
    <property type="term" value="F:pyridoxal phosphate binding"/>
    <property type="evidence" value="ECO:0007669"/>
    <property type="project" value="TreeGrafter"/>
</dbReference>
<sequence>MASTLLSRQLTYILQQNIKFSLPRSRYVSQPANKTDVDVEFEGPLMKTEVPGPKSRELMKKLNELQNIDAVNFFCDFEESRGNYLVDVDGNRMLDLYTQISSIPIGKGYILY</sequence>
<dbReference type="PANTHER" id="PTHR43206">
    <property type="entry name" value="AMINOTRANSFERASE"/>
    <property type="match status" value="1"/>
</dbReference>
<evidence type="ECO:0000313" key="5">
    <source>
        <dbReference type="EMBL" id="GCC37045.1"/>
    </source>
</evidence>
<keyword evidence="6" id="KW-1185">Reference proteome</keyword>
<keyword evidence="3" id="KW-0032">Aminotransferase</keyword>
<dbReference type="STRING" id="137246.A0A401T319"/>
<dbReference type="GO" id="GO:0008483">
    <property type="term" value="F:transaminase activity"/>
    <property type="evidence" value="ECO:0007669"/>
    <property type="project" value="UniProtKB-KW"/>
</dbReference>
<accession>A0A401T319</accession>
<evidence type="ECO:0000256" key="1">
    <source>
        <dbReference type="ARBA" id="ARBA00001933"/>
    </source>
</evidence>
<dbReference type="InterPro" id="IPR015422">
    <property type="entry name" value="PyrdxlP-dep_Trfase_small"/>
</dbReference>
<gene>
    <name evidence="5" type="ORF">chiPu_0015545</name>
</gene>
<protein>
    <submittedName>
        <fullName evidence="5">Uncharacterized protein</fullName>
    </submittedName>
</protein>